<dbReference type="EMBL" id="LGAV01000002">
    <property type="protein sequence ID" value="KOS15446.1"/>
    <property type="molecule type" value="Genomic_DNA"/>
</dbReference>
<evidence type="ECO:0000259" key="5">
    <source>
        <dbReference type="Pfam" id="PF08577"/>
    </source>
</evidence>
<evidence type="ECO:0000256" key="2">
    <source>
        <dbReference type="ARBA" id="ARBA00006405"/>
    </source>
</evidence>
<dbReference type="Proteomes" id="UP000037751">
    <property type="component" value="Unassembled WGS sequence"/>
</dbReference>
<name>A0A0M8MMG0_9BASI</name>
<comment type="similarity">
    <text evidence="2">Belongs to the proteasome inhibitor PI31 family.</text>
</comment>
<comment type="subcellular location">
    <subcellularLocation>
        <location evidence="1">Cytoplasm</location>
    </subcellularLocation>
</comment>
<dbReference type="PANTHER" id="PTHR13266:SF1">
    <property type="entry name" value="PROTEASOME INHIBITOR PI31 SUBUNIT"/>
    <property type="match status" value="1"/>
</dbReference>
<dbReference type="InterPro" id="IPR013886">
    <property type="entry name" value="PI31_Prot_C"/>
</dbReference>
<dbReference type="GO" id="GO:0043161">
    <property type="term" value="P:proteasome-mediated ubiquitin-dependent protein catabolic process"/>
    <property type="evidence" value="ECO:0007669"/>
    <property type="project" value="InterPro"/>
</dbReference>
<feature type="region of interest" description="Disordered" evidence="4">
    <location>
        <begin position="148"/>
        <end position="211"/>
    </location>
</feature>
<dbReference type="GO" id="GO:0004866">
    <property type="term" value="F:endopeptidase inhibitor activity"/>
    <property type="evidence" value="ECO:0007669"/>
    <property type="project" value="InterPro"/>
</dbReference>
<sequence>MPTTYEQRMLAFLETHAVHIRTPLDVIALLVHVSAAAHGLCDIRAPLSTPWHSSAQYHARTYHTRERTYDVVVVQAGRCAVLLVTTSSSSQVWKSECILEDVVQSASLPWDATVTVAAMQAWWQNEAIVSQLCEQWDRDVWHPAMHDEERAAPSSAPATSKAAVQGRSDEAKAVPFLAATRGMPTDPRRLGDADRDPLAASPYPFPGTGSFQPPPLFPSSNDGMMMGPNHPIFARRAPPPHGAPPMGPDGLLPPGAVPPGARFDPMMPWDPSSSRASHPSGDPDWDDLPPPSSMFS</sequence>
<dbReference type="STRING" id="77020.A0A0M8MMG0"/>
<organism evidence="6 7">
    <name type="scientific">Malassezia pachydermatis</name>
    <dbReference type="NCBI Taxonomy" id="77020"/>
    <lineage>
        <taxon>Eukaryota</taxon>
        <taxon>Fungi</taxon>
        <taxon>Dikarya</taxon>
        <taxon>Basidiomycota</taxon>
        <taxon>Ustilaginomycotina</taxon>
        <taxon>Malasseziomycetes</taxon>
        <taxon>Malasseziales</taxon>
        <taxon>Malasseziaceae</taxon>
        <taxon>Malassezia</taxon>
    </lineage>
</organism>
<evidence type="ECO:0000256" key="1">
    <source>
        <dbReference type="ARBA" id="ARBA00004496"/>
    </source>
</evidence>
<keyword evidence="7" id="KW-1185">Reference proteome</keyword>
<feature type="domain" description="PI31 proteasome regulator C-terminal" evidence="5">
    <location>
        <begin position="191"/>
        <end position="268"/>
    </location>
</feature>
<evidence type="ECO:0000256" key="4">
    <source>
        <dbReference type="SAM" id="MobiDB-lite"/>
    </source>
</evidence>
<feature type="region of interest" description="Disordered" evidence="4">
    <location>
        <begin position="236"/>
        <end position="296"/>
    </location>
</feature>
<keyword evidence="3" id="KW-0963">Cytoplasm</keyword>
<dbReference type="Pfam" id="PF08577">
    <property type="entry name" value="PI31_Prot_C"/>
    <property type="match status" value="1"/>
</dbReference>
<dbReference type="GeneID" id="28729087"/>
<dbReference type="VEuPathDB" id="FungiDB:Malapachy_2724"/>
<accession>A0A0M8MMG0</accession>
<dbReference type="AlphaFoldDB" id="A0A0M8MMG0"/>
<feature type="compositionally biased region" description="Low complexity" evidence="4">
    <location>
        <begin position="152"/>
        <end position="163"/>
    </location>
</feature>
<dbReference type="RefSeq" id="XP_017993078.1">
    <property type="nucleotide sequence ID" value="XM_018137212.1"/>
</dbReference>
<dbReference type="OrthoDB" id="68090at2759"/>
<evidence type="ECO:0000256" key="3">
    <source>
        <dbReference type="ARBA" id="ARBA00022490"/>
    </source>
</evidence>
<dbReference type="InterPro" id="IPR045128">
    <property type="entry name" value="PI31-like"/>
</dbReference>
<comment type="caution">
    <text evidence="6">The sequence shown here is derived from an EMBL/GenBank/DDBJ whole genome shotgun (WGS) entry which is preliminary data.</text>
</comment>
<reference evidence="6 7" key="1">
    <citation type="submission" date="2015-07" db="EMBL/GenBank/DDBJ databases">
        <title>Draft Genome Sequence of Malassezia furfur CBS1878 and Malassezia pachydermatis CBS1879.</title>
        <authorList>
            <person name="Triana S."/>
            <person name="Ohm R."/>
            <person name="Gonzalez A."/>
            <person name="DeCock H."/>
            <person name="Restrepo S."/>
            <person name="Celis A."/>
        </authorList>
    </citation>
    <scope>NUCLEOTIDE SEQUENCE [LARGE SCALE GENOMIC DNA]</scope>
    <source>
        <strain evidence="6 7">CBS 1879</strain>
    </source>
</reference>
<dbReference type="GO" id="GO:0070628">
    <property type="term" value="F:proteasome binding"/>
    <property type="evidence" value="ECO:0007669"/>
    <property type="project" value="InterPro"/>
</dbReference>
<feature type="compositionally biased region" description="Basic and acidic residues" evidence="4">
    <location>
        <begin position="186"/>
        <end position="197"/>
    </location>
</feature>
<evidence type="ECO:0000313" key="6">
    <source>
        <dbReference type="EMBL" id="KOS15446.1"/>
    </source>
</evidence>
<protein>
    <recommendedName>
        <fullName evidence="5">PI31 proteasome regulator C-terminal domain-containing protein</fullName>
    </recommendedName>
</protein>
<dbReference type="PANTHER" id="PTHR13266">
    <property type="entry name" value="PROTEASOME INHIBITOR"/>
    <property type="match status" value="1"/>
</dbReference>
<evidence type="ECO:0000313" key="7">
    <source>
        <dbReference type="Proteomes" id="UP000037751"/>
    </source>
</evidence>
<feature type="compositionally biased region" description="Pro residues" evidence="4">
    <location>
        <begin position="237"/>
        <end position="247"/>
    </location>
</feature>
<gene>
    <name evidence="6" type="ORF">Malapachy_2724</name>
</gene>
<dbReference type="GO" id="GO:0005737">
    <property type="term" value="C:cytoplasm"/>
    <property type="evidence" value="ECO:0007669"/>
    <property type="project" value="UniProtKB-SubCell"/>
</dbReference>
<proteinExistence type="inferred from homology"/>
<feature type="compositionally biased region" description="Low complexity" evidence="4">
    <location>
        <begin position="248"/>
        <end position="261"/>
    </location>
</feature>